<keyword evidence="1" id="KW-0479">Metal-binding</keyword>
<keyword evidence="3" id="KW-0862">Zinc</keyword>
<sequence>MKPLKIGVIYSVNDIAASGIVNQLLQELVCKEIYSNSGFVKKAFSCKFDFHEVQLLGYDSEVVFLEPSQLEFISNVDFIVIPSRHESSSRIKSFTVHAPGNPWRRSDFGGKPMQLSMSNPVLMWYMLWELNRLRQSYPTLTEFLVSYEVTHHGPTIPTKPVTFIEIGGSEREWSIAEAHKVVAKAIKNAITYLSRVQGSESCTVSVGFGGNHYASLFTKRAFEKNECYGHIVANYIIKELALEDLKIVTEMAIRLTPGVARIVIEKMRSELRNNITLIAKSLELEIVTL</sequence>
<dbReference type="PANTHER" id="PTHR34667:SF1">
    <property type="entry name" value="D-AMINOACYL-TRNA DEACYLASE"/>
    <property type="match status" value="1"/>
</dbReference>
<reference evidence="5" key="1">
    <citation type="journal article" date="2020" name="mSystems">
        <title>Genome- and Community-Level Interaction Insights into Carbon Utilization and Element Cycling Functions of Hydrothermarchaeota in Hydrothermal Sediment.</title>
        <authorList>
            <person name="Zhou Z."/>
            <person name="Liu Y."/>
            <person name="Xu W."/>
            <person name="Pan J."/>
            <person name="Luo Z.H."/>
            <person name="Li M."/>
        </authorList>
    </citation>
    <scope>NUCLEOTIDE SEQUENCE [LARGE SCALE GENOMIC DNA]</scope>
    <source>
        <strain evidence="5">SpSt-125</strain>
    </source>
</reference>
<evidence type="ECO:0000313" key="5">
    <source>
        <dbReference type="EMBL" id="HEM68095.1"/>
    </source>
</evidence>
<dbReference type="InterPro" id="IPR007508">
    <property type="entry name" value="DtdA"/>
</dbReference>
<dbReference type="PANTHER" id="PTHR34667">
    <property type="entry name" value="D-AMINOACYL-TRNA DEACYLASE"/>
    <property type="match status" value="1"/>
</dbReference>
<dbReference type="Gene3D" id="3.40.50.10700">
    <property type="entry name" value="AF0625-like"/>
    <property type="match status" value="1"/>
</dbReference>
<dbReference type="GO" id="GO:0019478">
    <property type="term" value="P:D-amino acid catabolic process"/>
    <property type="evidence" value="ECO:0007669"/>
    <property type="project" value="InterPro"/>
</dbReference>
<evidence type="ECO:0000256" key="3">
    <source>
        <dbReference type="ARBA" id="ARBA00022833"/>
    </source>
</evidence>
<evidence type="ECO:0000256" key="2">
    <source>
        <dbReference type="ARBA" id="ARBA00022801"/>
    </source>
</evidence>
<dbReference type="InterPro" id="IPR018033">
    <property type="entry name" value="Deacylase_DtdA_archaea"/>
</dbReference>
<name>A0A7J2U6W4_9CREN</name>
<proteinExistence type="predicted"/>
<dbReference type="PIRSF" id="PIRSF016210">
    <property type="entry name" value="UCP016210"/>
    <property type="match status" value="1"/>
</dbReference>
<evidence type="ECO:0000256" key="1">
    <source>
        <dbReference type="ARBA" id="ARBA00022723"/>
    </source>
</evidence>
<dbReference type="SUPFAM" id="SSF142535">
    <property type="entry name" value="AF0625-like"/>
    <property type="match status" value="1"/>
</dbReference>
<keyword evidence="2" id="KW-0378">Hydrolase</keyword>
<comment type="caution">
    <text evidence="5">The sequence shown here is derived from an EMBL/GenBank/DDBJ whole genome shotgun (WGS) entry which is preliminary data.</text>
</comment>
<dbReference type="EMBL" id="DSEU01000079">
    <property type="protein sequence ID" value="HEM68095.1"/>
    <property type="molecule type" value="Genomic_DNA"/>
</dbReference>
<dbReference type="GO" id="GO:0051499">
    <property type="term" value="F:D-aminoacyl-tRNA deacylase activity"/>
    <property type="evidence" value="ECO:0007669"/>
    <property type="project" value="InterPro"/>
</dbReference>
<dbReference type="Pfam" id="PF04414">
    <property type="entry name" value="tRNA_deacylase"/>
    <property type="match status" value="1"/>
</dbReference>
<protein>
    <recommendedName>
        <fullName evidence="4">D-tyrosyl-tRNA(Tyr) deacylase</fullName>
    </recommendedName>
</protein>
<dbReference type="Gene3D" id="3.40.630.50">
    <property type="entry name" value="AF0625-like"/>
    <property type="match status" value="1"/>
</dbReference>
<dbReference type="GO" id="GO:0046872">
    <property type="term" value="F:metal ion binding"/>
    <property type="evidence" value="ECO:0007669"/>
    <property type="project" value="UniProtKB-KW"/>
</dbReference>
<accession>A0A7J2U6W4</accession>
<evidence type="ECO:0000256" key="4">
    <source>
        <dbReference type="ARBA" id="ARBA00033425"/>
    </source>
</evidence>
<organism evidence="5">
    <name type="scientific">Ignisphaera aggregans</name>
    <dbReference type="NCBI Taxonomy" id="334771"/>
    <lineage>
        <taxon>Archaea</taxon>
        <taxon>Thermoproteota</taxon>
        <taxon>Thermoprotei</taxon>
        <taxon>Desulfurococcales</taxon>
        <taxon>Desulfurococcaceae</taxon>
        <taxon>Ignisphaera</taxon>
    </lineage>
</organism>
<dbReference type="AlphaFoldDB" id="A0A7J2U6W4"/>
<gene>
    <name evidence="5" type="ORF">ENO26_11165</name>
</gene>